<sequence>MSAVNLTATLTRRLAWVLLALGCKPAPSRAPEPDSRKTTADYGDAAYATSIQPIRVCEHLARMVAAEAGRAPQFDPVVMETCAHELSIEAATRGSADWRSVAACVLEAETGDEVDDCDRRYPMPSAASGSGDTDRERAVCDHMFDVVMRETAEELGSGGLRFSEGERRALTDECVESFVVDHRPELDAVSYEQLLACLASAQTGVQMQEC</sequence>
<protein>
    <submittedName>
        <fullName evidence="1">Uncharacterized protein</fullName>
    </submittedName>
</protein>
<dbReference type="AlphaFoldDB" id="A0A2S9XC14"/>
<name>A0A2S9XC14_9BACT</name>
<comment type="caution">
    <text evidence="1">The sequence shown here is derived from an EMBL/GenBank/DDBJ whole genome shotgun (WGS) entry which is preliminary data.</text>
</comment>
<dbReference type="Proteomes" id="UP000238823">
    <property type="component" value="Unassembled WGS sequence"/>
</dbReference>
<gene>
    <name evidence="1" type="ORF">ENSA7_82880</name>
</gene>
<accession>A0A2S9XC14</accession>
<reference evidence="1 2" key="1">
    <citation type="submission" date="2018-03" db="EMBL/GenBank/DDBJ databases">
        <title>Draft Genome Sequences of the Obligatory Marine Myxobacteria Enhygromyxa salina SWB007.</title>
        <authorList>
            <person name="Poehlein A."/>
            <person name="Moghaddam J.A."/>
            <person name="Harms H."/>
            <person name="Alanjari M."/>
            <person name="Koenig G.M."/>
            <person name="Daniel R."/>
            <person name="Schaeberle T.F."/>
        </authorList>
    </citation>
    <scope>NUCLEOTIDE SEQUENCE [LARGE SCALE GENOMIC DNA]</scope>
    <source>
        <strain evidence="1 2">SWB007</strain>
    </source>
</reference>
<proteinExistence type="predicted"/>
<evidence type="ECO:0000313" key="1">
    <source>
        <dbReference type="EMBL" id="PRP90403.1"/>
    </source>
</evidence>
<organism evidence="1 2">
    <name type="scientific">Enhygromyxa salina</name>
    <dbReference type="NCBI Taxonomy" id="215803"/>
    <lineage>
        <taxon>Bacteria</taxon>
        <taxon>Pseudomonadati</taxon>
        <taxon>Myxococcota</taxon>
        <taxon>Polyangia</taxon>
        <taxon>Nannocystales</taxon>
        <taxon>Nannocystaceae</taxon>
        <taxon>Enhygromyxa</taxon>
    </lineage>
</organism>
<evidence type="ECO:0000313" key="2">
    <source>
        <dbReference type="Proteomes" id="UP000238823"/>
    </source>
</evidence>
<dbReference type="EMBL" id="PVNL01000192">
    <property type="protein sequence ID" value="PRP90403.1"/>
    <property type="molecule type" value="Genomic_DNA"/>
</dbReference>